<dbReference type="eggNOG" id="COG1040">
    <property type="taxonomic scope" value="Bacteria"/>
</dbReference>
<evidence type="ECO:0000256" key="2">
    <source>
        <dbReference type="SAM" id="MobiDB-lite"/>
    </source>
</evidence>
<accession>Q82SL6</accession>
<organism evidence="4 5">
    <name type="scientific">Nitrosomonas europaea (strain ATCC 19718 / CIP 103999 / KCTC 2705 / NBRC 14298)</name>
    <dbReference type="NCBI Taxonomy" id="228410"/>
    <lineage>
        <taxon>Bacteria</taxon>
        <taxon>Pseudomonadati</taxon>
        <taxon>Pseudomonadota</taxon>
        <taxon>Betaproteobacteria</taxon>
        <taxon>Nitrosomonadales</taxon>
        <taxon>Nitrosomonadaceae</taxon>
        <taxon>Nitrosomonas</taxon>
    </lineage>
</organism>
<comment type="similarity">
    <text evidence="1">Belongs to the ComF/GntX family.</text>
</comment>
<dbReference type="InterPro" id="IPR029057">
    <property type="entry name" value="PRTase-like"/>
</dbReference>
<gene>
    <name evidence="4" type="ordered locus">NE2301</name>
</gene>
<keyword evidence="5" id="KW-1185">Reference proteome</keyword>
<dbReference type="AlphaFoldDB" id="Q82SL6"/>
<dbReference type="InterPro" id="IPR000836">
    <property type="entry name" value="PRTase_dom"/>
</dbReference>
<dbReference type="PANTHER" id="PTHR47505">
    <property type="entry name" value="DNA UTILIZATION PROTEIN YHGH"/>
    <property type="match status" value="1"/>
</dbReference>
<dbReference type="Pfam" id="PF00156">
    <property type="entry name" value="Pribosyltran"/>
    <property type="match status" value="1"/>
</dbReference>
<dbReference type="HOGENOM" id="CLU_054549_0_0_4"/>
<dbReference type="Gene3D" id="3.40.50.2020">
    <property type="match status" value="1"/>
</dbReference>
<name>Q82SL6_NITEU</name>
<dbReference type="STRING" id="228410.NE2301"/>
<dbReference type="EMBL" id="AL954747">
    <property type="protein sequence ID" value="CAD86213.1"/>
    <property type="molecule type" value="Genomic_DNA"/>
</dbReference>
<reference evidence="4 5" key="1">
    <citation type="journal article" date="2003" name="J. Bacteriol.">
        <title>Complete genome sequence of the ammonia-oxidizing bacterium and obligate chemolithoautotroph Nitrosomonas europaea.</title>
        <authorList>
            <person name="Chain P."/>
            <person name="Lamerdin J."/>
            <person name="Larimer F."/>
            <person name="Regala W."/>
            <person name="Land M."/>
            <person name="Hauser L."/>
            <person name="Hooper A."/>
            <person name="Klotz M."/>
            <person name="Norton J."/>
            <person name="Sayavedra-Soto L."/>
            <person name="Arciero D."/>
            <person name="Hommes N."/>
            <person name="Whittaker M."/>
            <person name="Arp D."/>
        </authorList>
    </citation>
    <scope>NUCLEOTIDE SEQUENCE [LARGE SCALE GENOMIC DNA]</scope>
    <source>
        <strain evidence="5">ATCC 19718 / CIP 103999 / KCTC 2705 / NBRC 14298</strain>
    </source>
</reference>
<proteinExistence type="inferred from homology"/>
<dbReference type="Proteomes" id="UP000001416">
    <property type="component" value="Chromosome"/>
</dbReference>
<evidence type="ECO:0000313" key="5">
    <source>
        <dbReference type="Proteomes" id="UP000001416"/>
    </source>
</evidence>
<sequence>MSISSSPILNRRLNIAQLFSHKHCVLCQAPNHQDICNACLQDLPGLPPVHCPSCLLPMTSPEICGTCLRNPPAWSHIRAALRYTFPADALVQALKYRSDLPLAPILAGLLLGRFRDDPLPDYLIPVPLHPARLRERGFNQALEISRHLCRQTGVELLSAACTRIRSTPSQTELPWKNRPQNVRNAFTCNRNFSGKRVAIVDDVMTSGATLNELAKVIRRHGATDVRAWVIARAFPGAPAAKRATDLPGNDETKRPIKP</sequence>
<evidence type="ECO:0000259" key="3">
    <source>
        <dbReference type="Pfam" id="PF00156"/>
    </source>
</evidence>
<dbReference type="InterPro" id="IPR051910">
    <property type="entry name" value="ComF/GntX_DNA_util-trans"/>
</dbReference>
<feature type="region of interest" description="Disordered" evidence="2">
    <location>
        <begin position="239"/>
        <end position="258"/>
    </location>
</feature>
<dbReference type="SUPFAM" id="SSF53271">
    <property type="entry name" value="PRTase-like"/>
    <property type="match status" value="1"/>
</dbReference>
<feature type="domain" description="Phosphoribosyltransferase" evidence="3">
    <location>
        <begin position="189"/>
        <end position="232"/>
    </location>
</feature>
<dbReference type="OrthoDB" id="9793412at2"/>
<evidence type="ECO:0000313" key="4">
    <source>
        <dbReference type="EMBL" id="CAD86213.1"/>
    </source>
</evidence>
<protein>
    <recommendedName>
        <fullName evidence="3">Phosphoribosyltransferase domain-containing protein</fullName>
    </recommendedName>
</protein>
<evidence type="ECO:0000256" key="1">
    <source>
        <dbReference type="ARBA" id="ARBA00008007"/>
    </source>
</evidence>
<dbReference type="CDD" id="cd06223">
    <property type="entry name" value="PRTases_typeI"/>
    <property type="match status" value="1"/>
</dbReference>
<dbReference type="PhylomeDB" id="Q82SL6"/>
<dbReference type="PANTHER" id="PTHR47505:SF1">
    <property type="entry name" value="DNA UTILIZATION PROTEIN YHGH"/>
    <property type="match status" value="1"/>
</dbReference>
<dbReference type="KEGG" id="neu:NE2301"/>